<dbReference type="InterPro" id="IPR018728">
    <property type="entry name" value="DUF2268"/>
</dbReference>
<dbReference type="Proteomes" id="UP000034739">
    <property type="component" value="Unassembled WGS sequence"/>
</dbReference>
<organism evidence="2 3">
    <name type="scientific">Candidatus Gottesmanbacteria bacterium GW2011_GWA2_47_9</name>
    <dbReference type="NCBI Taxonomy" id="1618445"/>
    <lineage>
        <taxon>Bacteria</taxon>
        <taxon>Candidatus Gottesmaniibacteriota</taxon>
    </lineage>
</organism>
<proteinExistence type="predicted"/>
<name>A0A0G1WAQ9_9BACT</name>
<gene>
    <name evidence="2" type="ORF">UY16_C0028G0012</name>
</gene>
<dbReference type="EMBL" id="LCOY01000028">
    <property type="protein sequence ID" value="KKU87423.1"/>
    <property type="molecule type" value="Genomic_DNA"/>
</dbReference>
<evidence type="ECO:0000313" key="2">
    <source>
        <dbReference type="EMBL" id="KKU87423.1"/>
    </source>
</evidence>
<comment type="caution">
    <text evidence="2">The sequence shown here is derived from an EMBL/GenBank/DDBJ whole genome shotgun (WGS) entry which is preliminary data.</text>
</comment>
<protein>
    <recommendedName>
        <fullName evidence="1">DUF2268 domain-containing protein</fullName>
    </recommendedName>
</protein>
<feature type="domain" description="DUF2268" evidence="1">
    <location>
        <begin position="23"/>
        <end position="210"/>
    </location>
</feature>
<reference evidence="2 3" key="1">
    <citation type="journal article" date="2015" name="Nature">
        <title>rRNA introns, odd ribosomes, and small enigmatic genomes across a large radiation of phyla.</title>
        <authorList>
            <person name="Brown C.T."/>
            <person name="Hug L.A."/>
            <person name="Thomas B.C."/>
            <person name="Sharon I."/>
            <person name="Castelle C.J."/>
            <person name="Singh A."/>
            <person name="Wilkins M.J."/>
            <person name="Williams K.H."/>
            <person name="Banfield J.F."/>
        </authorList>
    </citation>
    <scope>NUCLEOTIDE SEQUENCE [LARGE SCALE GENOMIC DNA]</scope>
</reference>
<dbReference type="AlphaFoldDB" id="A0A0G1WAQ9"/>
<evidence type="ECO:0000259" key="1">
    <source>
        <dbReference type="Pfam" id="PF10026"/>
    </source>
</evidence>
<dbReference type="Pfam" id="PF10026">
    <property type="entry name" value="DUF2268"/>
    <property type="match status" value="1"/>
</dbReference>
<accession>A0A0G1WAQ9</accession>
<evidence type="ECO:0000313" key="3">
    <source>
        <dbReference type="Proteomes" id="UP000034739"/>
    </source>
</evidence>
<dbReference type="PATRIC" id="fig|1618445.3.peg.822"/>
<sequence>MNVLLHILNASGALDLVAKLIEDECAKSLKKIADKLPISGVDVVVYDNPQRVIPEVGIGGYSPSAHLVFISLDAKSSTLTKIIREQFKRTLAHELHHCIRWRNPGYGKTLLEALVSEGLADHFDLEVNGTSPQPWCTALRKEDIVMFSKRAEREYTAKDYNHRAWFFGSNIKEIPRWAGYALGYDLVKKYLVQHPDESPASLVNMSAGKLQKELKP</sequence>